<comment type="caution">
    <text evidence="1">The sequence shown here is derived from an EMBL/GenBank/DDBJ whole genome shotgun (WGS) entry which is preliminary data.</text>
</comment>
<proteinExistence type="predicted"/>
<protein>
    <submittedName>
        <fullName evidence="1">Uncharacterized protein</fullName>
    </submittedName>
</protein>
<evidence type="ECO:0000313" key="1">
    <source>
        <dbReference type="EMBL" id="KKN34250.1"/>
    </source>
</evidence>
<reference evidence="1" key="1">
    <citation type="journal article" date="2015" name="Nature">
        <title>Complex archaea that bridge the gap between prokaryotes and eukaryotes.</title>
        <authorList>
            <person name="Spang A."/>
            <person name="Saw J.H."/>
            <person name="Jorgensen S.L."/>
            <person name="Zaremba-Niedzwiedzka K."/>
            <person name="Martijn J."/>
            <person name="Lind A.E."/>
            <person name="van Eijk R."/>
            <person name="Schleper C."/>
            <person name="Guy L."/>
            <person name="Ettema T.J."/>
        </authorList>
    </citation>
    <scope>NUCLEOTIDE SEQUENCE</scope>
</reference>
<sequence>MADPKETRVRSFEMNLEPSGRGGTVKLDGVDLSKLLRGVEIKTGVEQPTTVTLYCAAGQRVKLLALLPEAQVTIVIPETDPEPEEESRG</sequence>
<organism evidence="1">
    <name type="scientific">marine sediment metagenome</name>
    <dbReference type="NCBI Taxonomy" id="412755"/>
    <lineage>
        <taxon>unclassified sequences</taxon>
        <taxon>metagenomes</taxon>
        <taxon>ecological metagenomes</taxon>
    </lineage>
</organism>
<dbReference type="AlphaFoldDB" id="A0A0F9PR70"/>
<gene>
    <name evidence="1" type="ORF">LCGC14_0795490</name>
</gene>
<name>A0A0F9PR70_9ZZZZ</name>
<dbReference type="EMBL" id="LAZR01002117">
    <property type="protein sequence ID" value="KKN34250.1"/>
    <property type="molecule type" value="Genomic_DNA"/>
</dbReference>
<accession>A0A0F9PR70</accession>